<evidence type="ECO:0000256" key="3">
    <source>
        <dbReference type="ARBA" id="ARBA00022448"/>
    </source>
</evidence>
<keyword evidence="7" id="KW-0472">Membrane</keyword>
<dbReference type="RefSeq" id="WP_021297211.1">
    <property type="nucleotide sequence ID" value="NZ_AURB01000147.1"/>
</dbReference>
<accession>A0A9E7CRA4</accession>
<dbReference type="InterPro" id="IPR004638">
    <property type="entry name" value="EmrB-like"/>
</dbReference>
<accession>T0BUM0</accession>
<dbReference type="KEGG" id="aaco:K1I37_03035"/>
<evidence type="ECO:0000256" key="6">
    <source>
        <dbReference type="ARBA" id="ARBA00022989"/>
    </source>
</evidence>
<dbReference type="CDD" id="cd17503">
    <property type="entry name" value="MFS_LmrB_MDR_like"/>
    <property type="match status" value="1"/>
</dbReference>
<dbReference type="GO" id="GO:0005886">
    <property type="term" value="C:plasma membrane"/>
    <property type="evidence" value="ECO:0007669"/>
    <property type="project" value="UniProtKB-SubCell"/>
</dbReference>
<sequence length="532" mass="57043">MSANPASAVQTQVKAPYLQLFIVLMGSFMAILDTSVVNVAIPKMEVALNANTTSIQWVLTGYMLVTGIIVPTSGWLIDKFGPKKVLIAALIVFTIASALCGMSWNLSSIIFFRILQAAGGGLLQPLAQTIIYRVFPRERIGGVMGLFGVTIMAAPAFGPLLSGYFVEYSSWRLIFFVNVPIGVIATFMAMTFMHEFSHQAKASLDVIGLTFSTLGFFALLYGFNNVPDHGWGSTVVRVSIAIGVVSLICLVITELRVENPLLQLRVLKNYTYTMSLIIVSILSVALFVGIFLLPLYLQNIMGYSPMRAGLFMTPAALASAVMMPISGKLFDKIGARPLGLVGLAILTVSTLGFTTLTATSTSGHIQLLYIVRSIGMGLAMMPIMTAGTTALVAVAPHLVSQAAAVNNTVRQVASGLGTAILTVYMSKREIIRTSQLSDHLNPGTPQGLQLTGLIHQLSSQGLSAAAAQSEAISLISAWIQKTSFVLGMNDTFFISTILAGLAWFATIFIYRGRRKVKPTPVKGQQQQSLAAE</sequence>
<comment type="similarity">
    <text evidence="2">Belongs to the major facilitator superfamily. EmrB family.</text>
</comment>
<evidence type="ECO:0000256" key="7">
    <source>
        <dbReference type="ARBA" id="ARBA00023136"/>
    </source>
</evidence>
<dbReference type="Gene3D" id="1.20.1720.10">
    <property type="entry name" value="Multidrug resistance protein D"/>
    <property type="match status" value="1"/>
</dbReference>
<dbReference type="InterPro" id="IPR011701">
    <property type="entry name" value="MFS"/>
</dbReference>
<dbReference type="InterPro" id="IPR020846">
    <property type="entry name" value="MFS_dom"/>
</dbReference>
<dbReference type="PANTHER" id="PTHR42718:SF9">
    <property type="entry name" value="MAJOR FACILITATOR SUPERFAMILY MULTIDRUG TRANSPORTER MFSC"/>
    <property type="match status" value="1"/>
</dbReference>
<keyword evidence="6" id="KW-1133">Transmembrane helix</keyword>
<evidence type="ECO:0000313" key="9">
    <source>
        <dbReference type="Proteomes" id="UP000829401"/>
    </source>
</evidence>
<protein>
    <submittedName>
        <fullName evidence="8">DHA2 family efflux MFS transporter permease subunit</fullName>
    </submittedName>
</protein>
<dbReference type="NCBIfam" id="TIGR00711">
    <property type="entry name" value="efflux_EmrB"/>
    <property type="match status" value="1"/>
</dbReference>
<dbReference type="AlphaFoldDB" id="T0BUM0"/>
<dbReference type="SUPFAM" id="SSF103473">
    <property type="entry name" value="MFS general substrate transporter"/>
    <property type="match status" value="1"/>
</dbReference>
<evidence type="ECO:0000256" key="5">
    <source>
        <dbReference type="ARBA" id="ARBA00022692"/>
    </source>
</evidence>
<keyword evidence="3" id="KW-0813">Transport</keyword>
<dbReference type="OrthoDB" id="146256at2"/>
<dbReference type="Gene3D" id="1.20.1250.20">
    <property type="entry name" value="MFS general substrate transporter like domains"/>
    <property type="match status" value="1"/>
</dbReference>
<dbReference type="EMBL" id="CP080467">
    <property type="protein sequence ID" value="UNO49539.1"/>
    <property type="molecule type" value="Genomic_DNA"/>
</dbReference>
<dbReference type="GO" id="GO:0022857">
    <property type="term" value="F:transmembrane transporter activity"/>
    <property type="evidence" value="ECO:0007669"/>
    <property type="project" value="InterPro"/>
</dbReference>
<evidence type="ECO:0000256" key="2">
    <source>
        <dbReference type="ARBA" id="ARBA00008537"/>
    </source>
</evidence>
<evidence type="ECO:0000313" key="8">
    <source>
        <dbReference type="EMBL" id="UNO49539.1"/>
    </source>
</evidence>
<dbReference type="Proteomes" id="UP000829401">
    <property type="component" value="Chromosome"/>
</dbReference>
<keyword evidence="5" id="KW-0812">Transmembrane</keyword>
<dbReference type="InterPro" id="IPR036259">
    <property type="entry name" value="MFS_trans_sf"/>
</dbReference>
<comment type="subcellular location">
    <subcellularLocation>
        <location evidence="1">Cell membrane</location>
        <topology evidence="1">Multi-pass membrane protein</topology>
    </subcellularLocation>
</comment>
<dbReference type="STRING" id="1356854.N007_10800"/>
<proteinExistence type="inferred from homology"/>
<keyword evidence="4" id="KW-1003">Cell membrane</keyword>
<dbReference type="PANTHER" id="PTHR42718">
    <property type="entry name" value="MAJOR FACILITATOR SUPERFAMILY MULTIDRUG TRANSPORTER MFSC"/>
    <property type="match status" value="1"/>
</dbReference>
<evidence type="ECO:0000256" key="4">
    <source>
        <dbReference type="ARBA" id="ARBA00022475"/>
    </source>
</evidence>
<organism evidence="8 9">
    <name type="scientific">Alicyclobacillus acidoterrestris (strain ATCC 49025 / DSM 3922 / CIP 106132 / NCIMB 13137 / GD3B)</name>
    <dbReference type="NCBI Taxonomy" id="1356854"/>
    <lineage>
        <taxon>Bacteria</taxon>
        <taxon>Bacillati</taxon>
        <taxon>Bacillota</taxon>
        <taxon>Bacilli</taxon>
        <taxon>Bacillales</taxon>
        <taxon>Alicyclobacillaceae</taxon>
        <taxon>Alicyclobacillus</taxon>
    </lineage>
</organism>
<gene>
    <name evidence="8" type="ORF">K1I37_03035</name>
</gene>
<name>T0BUM0_ALIAG</name>
<keyword evidence="9" id="KW-1185">Reference proteome</keyword>
<evidence type="ECO:0000256" key="1">
    <source>
        <dbReference type="ARBA" id="ARBA00004651"/>
    </source>
</evidence>
<dbReference type="PROSITE" id="PS50850">
    <property type="entry name" value="MFS"/>
    <property type="match status" value="1"/>
</dbReference>
<dbReference type="eggNOG" id="COG0477">
    <property type="taxonomic scope" value="Bacteria"/>
</dbReference>
<dbReference type="Pfam" id="PF07690">
    <property type="entry name" value="MFS_1"/>
    <property type="match status" value="1"/>
</dbReference>
<reference evidence="9" key="1">
    <citation type="journal article" date="2022" name="G3 (Bethesda)">
        <title>Unveiling the complete genome sequence of Alicyclobacillus acidoterrestris DSM 3922T, a taint-producing strain.</title>
        <authorList>
            <person name="Leonardo I.C."/>
            <person name="Barreto Crespo M.T."/>
            <person name="Gaspar F.B."/>
        </authorList>
    </citation>
    <scope>NUCLEOTIDE SEQUENCE [LARGE SCALE GENOMIC DNA]</scope>
    <source>
        <strain evidence="9">DSM 3922</strain>
    </source>
</reference>